<sequence>MTRAMHLSLRAGERVYVNGAVLRVDRRVSLELLNEATFLLEHHVLQPEEATTPLRQLYFAAQIMLIDPSKAEEARGLYGRLHEGLMGALANAEIRAGLDAALGLVAGGRPFEALKLIRGLYPAEDAVLARVPAPPPRVPARRRA</sequence>
<dbReference type="NCBIfam" id="NF001995">
    <property type="entry name" value="PRK00794.1-1"/>
    <property type="match status" value="1"/>
</dbReference>
<evidence type="ECO:0000313" key="5">
    <source>
        <dbReference type="EMBL" id="GJE01376.1"/>
    </source>
</evidence>
<evidence type="ECO:0000256" key="4">
    <source>
        <dbReference type="HAMAP-Rule" id="MF_00783"/>
    </source>
</evidence>
<evidence type="ECO:0000256" key="2">
    <source>
        <dbReference type="ARBA" id="ARBA00022795"/>
    </source>
</evidence>
<evidence type="ECO:0000256" key="3">
    <source>
        <dbReference type="ARBA" id="ARBA00022884"/>
    </source>
</evidence>
<evidence type="ECO:0000313" key="6">
    <source>
        <dbReference type="Proteomes" id="UP001055153"/>
    </source>
</evidence>
<organism evidence="5 6">
    <name type="scientific">Methylobacterium isbiliense</name>
    <dbReference type="NCBI Taxonomy" id="315478"/>
    <lineage>
        <taxon>Bacteria</taxon>
        <taxon>Pseudomonadati</taxon>
        <taxon>Pseudomonadota</taxon>
        <taxon>Alphaproteobacteria</taxon>
        <taxon>Hyphomicrobiales</taxon>
        <taxon>Methylobacteriaceae</taxon>
        <taxon>Methylobacterium</taxon>
    </lineage>
</organism>
<gene>
    <name evidence="5" type="primary">flbT_2</name>
    <name evidence="4" type="synonym">flbT</name>
    <name evidence="5" type="ORF">GMJLKIPL_3306</name>
</gene>
<name>A0ABQ4SDS1_9HYPH</name>
<accession>A0ABQ4SDS1</accession>
<dbReference type="EMBL" id="BPQQ01000037">
    <property type="protein sequence ID" value="GJE01376.1"/>
    <property type="molecule type" value="Genomic_DNA"/>
</dbReference>
<dbReference type="InterPro" id="IPR009967">
    <property type="entry name" value="Flagellum_FlbT"/>
</dbReference>
<dbReference type="RefSeq" id="WP_373324716.1">
    <property type="nucleotide sequence ID" value="NZ_BPQQ01000037.1"/>
</dbReference>
<dbReference type="HAMAP" id="MF_00783">
    <property type="entry name" value="FlbT"/>
    <property type="match status" value="1"/>
</dbReference>
<keyword evidence="3 4" id="KW-0694">RNA-binding</keyword>
<dbReference type="Pfam" id="PF07378">
    <property type="entry name" value="FlbT"/>
    <property type="match status" value="1"/>
</dbReference>
<reference evidence="5" key="1">
    <citation type="journal article" date="2021" name="Front. Microbiol.">
        <title>Comprehensive Comparative Genomics and Phenotyping of Methylobacterium Species.</title>
        <authorList>
            <person name="Alessa O."/>
            <person name="Ogura Y."/>
            <person name="Fujitani Y."/>
            <person name="Takami H."/>
            <person name="Hayashi T."/>
            <person name="Sahin N."/>
            <person name="Tani A."/>
        </authorList>
    </citation>
    <scope>NUCLEOTIDE SEQUENCE</scope>
    <source>
        <strain evidence="5">DSM 17168</strain>
    </source>
</reference>
<comment type="caution">
    <text evidence="5">The sequence shown here is derived from an EMBL/GenBank/DDBJ whole genome shotgun (WGS) entry which is preliminary data.</text>
</comment>
<reference evidence="5" key="2">
    <citation type="submission" date="2021-08" db="EMBL/GenBank/DDBJ databases">
        <authorList>
            <person name="Tani A."/>
            <person name="Ola A."/>
            <person name="Ogura Y."/>
            <person name="Katsura K."/>
            <person name="Hayashi T."/>
        </authorList>
    </citation>
    <scope>NUCLEOTIDE SEQUENCE</scope>
    <source>
        <strain evidence="5">DSM 17168</strain>
    </source>
</reference>
<dbReference type="Proteomes" id="UP001055153">
    <property type="component" value="Unassembled WGS sequence"/>
</dbReference>
<keyword evidence="2 4" id="KW-1005">Bacterial flagellum biogenesis</keyword>
<comment type="similarity">
    <text evidence="4">Belongs to the FlbT family.</text>
</comment>
<dbReference type="PIRSF" id="PIRSF009533">
    <property type="entry name" value="FlbT"/>
    <property type="match status" value="1"/>
</dbReference>
<keyword evidence="1 4" id="KW-0678">Repressor</keyword>
<comment type="function">
    <text evidence="4">Has a post-transcriptional repressor function in flagellum biogenesis. Associates with the 5'-UTR of fljK mRNA and promotes its degradation.</text>
</comment>
<keyword evidence="6" id="KW-1185">Reference proteome</keyword>
<protein>
    <recommendedName>
        <fullName evidence="4">Probable flagellum biosynthesis repressor protein FlbT</fullName>
    </recommendedName>
</protein>
<proteinExistence type="inferred from homology"/>
<evidence type="ECO:0000256" key="1">
    <source>
        <dbReference type="ARBA" id="ARBA00022491"/>
    </source>
</evidence>